<dbReference type="EMBL" id="WHUW01000016">
    <property type="protein sequence ID" value="KAF8438485.1"/>
    <property type="molecule type" value="Genomic_DNA"/>
</dbReference>
<gene>
    <name evidence="2" type="ORF">L210DRAFT_209933</name>
</gene>
<dbReference type="Proteomes" id="UP001194468">
    <property type="component" value="Unassembled WGS sequence"/>
</dbReference>
<name>A0AAD4GDV4_BOLED</name>
<keyword evidence="3" id="KW-1185">Reference proteome</keyword>
<reference evidence="2" key="1">
    <citation type="submission" date="2019-10" db="EMBL/GenBank/DDBJ databases">
        <authorList>
            <consortium name="DOE Joint Genome Institute"/>
            <person name="Kuo A."/>
            <person name="Miyauchi S."/>
            <person name="Kiss E."/>
            <person name="Drula E."/>
            <person name="Kohler A."/>
            <person name="Sanchez-Garcia M."/>
            <person name="Andreopoulos B."/>
            <person name="Barry K.W."/>
            <person name="Bonito G."/>
            <person name="Buee M."/>
            <person name="Carver A."/>
            <person name="Chen C."/>
            <person name="Cichocki N."/>
            <person name="Clum A."/>
            <person name="Culley D."/>
            <person name="Crous P.W."/>
            <person name="Fauchery L."/>
            <person name="Girlanda M."/>
            <person name="Hayes R."/>
            <person name="Keri Z."/>
            <person name="LaButti K."/>
            <person name="Lipzen A."/>
            <person name="Lombard V."/>
            <person name="Magnuson J."/>
            <person name="Maillard F."/>
            <person name="Morin E."/>
            <person name="Murat C."/>
            <person name="Nolan M."/>
            <person name="Ohm R."/>
            <person name="Pangilinan J."/>
            <person name="Pereira M."/>
            <person name="Perotto S."/>
            <person name="Peter M."/>
            <person name="Riley R."/>
            <person name="Sitrit Y."/>
            <person name="Stielow B."/>
            <person name="Szollosi G."/>
            <person name="Zifcakova L."/>
            <person name="Stursova M."/>
            <person name="Spatafora J.W."/>
            <person name="Tedersoo L."/>
            <person name="Vaario L.-M."/>
            <person name="Yamada A."/>
            <person name="Yan M."/>
            <person name="Wang P."/>
            <person name="Xu J."/>
            <person name="Bruns T."/>
            <person name="Baldrian P."/>
            <person name="Vilgalys R."/>
            <person name="Henrissat B."/>
            <person name="Grigoriev I.V."/>
            <person name="Hibbett D."/>
            <person name="Nagy L.G."/>
            <person name="Martin F.M."/>
        </authorList>
    </citation>
    <scope>NUCLEOTIDE SEQUENCE</scope>
    <source>
        <strain evidence="2">BED1</strain>
    </source>
</reference>
<protein>
    <submittedName>
        <fullName evidence="2">Uncharacterized protein</fullName>
    </submittedName>
</protein>
<organism evidence="2 3">
    <name type="scientific">Boletus edulis BED1</name>
    <dbReference type="NCBI Taxonomy" id="1328754"/>
    <lineage>
        <taxon>Eukaryota</taxon>
        <taxon>Fungi</taxon>
        <taxon>Dikarya</taxon>
        <taxon>Basidiomycota</taxon>
        <taxon>Agaricomycotina</taxon>
        <taxon>Agaricomycetes</taxon>
        <taxon>Agaricomycetidae</taxon>
        <taxon>Boletales</taxon>
        <taxon>Boletineae</taxon>
        <taxon>Boletaceae</taxon>
        <taxon>Boletoideae</taxon>
        <taxon>Boletus</taxon>
    </lineage>
</organism>
<feature type="non-terminal residue" evidence="2">
    <location>
        <position position="67"/>
    </location>
</feature>
<evidence type="ECO:0000256" key="1">
    <source>
        <dbReference type="SAM" id="MobiDB-lite"/>
    </source>
</evidence>
<evidence type="ECO:0000313" key="2">
    <source>
        <dbReference type="EMBL" id="KAF8438485.1"/>
    </source>
</evidence>
<sequence>MVVPQSRAPKQLVGQPKGSKNKSDVSGKGGRHPSPVAVEQLLRGHPLESTVSSDYNAMNAANPAQNI</sequence>
<comment type="caution">
    <text evidence="2">The sequence shown here is derived from an EMBL/GenBank/DDBJ whole genome shotgun (WGS) entry which is preliminary data.</text>
</comment>
<reference evidence="2" key="2">
    <citation type="journal article" date="2020" name="Nat. Commun.">
        <title>Large-scale genome sequencing of mycorrhizal fungi provides insights into the early evolution of symbiotic traits.</title>
        <authorList>
            <person name="Miyauchi S."/>
            <person name="Kiss E."/>
            <person name="Kuo A."/>
            <person name="Drula E."/>
            <person name="Kohler A."/>
            <person name="Sanchez-Garcia M."/>
            <person name="Morin E."/>
            <person name="Andreopoulos B."/>
            <person name="Barry K.W."/>
            <person name="Bonito G."/>
            <person name="Buee M."/>
            <person name="Carver A."/>
            <person name="Chen C."/>
            <person name="Cichocki N."/>
            <person name="Clum A."/>
            <person name="Culley D."/>
            <person name="Crous P.W."/>
            <person name="Fauchery L."/>
            <person name="Girlanda M."/>
            <person name="Hayes R.D."/>
            <person name="Keri Z."/>
            <person name="LaButti K."/>
            <person name="Lipzen A."/>
            <person name="Lombard V."/>
            <person name="Magnuson J."/>
            <person name="Maillard F."/>
            <person name="Murat C."/>
            <person name="Nolan M."/>
            <person name="Ohm R.A."/>
            <person name="Pangilinan J."/>
            <person name="Pereira M.F."/>
            <person name="Perotto S."/>
            <person name="Peter M."/>
            <person name="Pfister S."/>
            <person name="Riley R."/>
            <person name="Sitrit Y."/>
            <person name="Stielow J.B."/>
            <person name="Szollosi G."/>
            <person name="Zifcakova L."/>
            <person name="Stursova M."/>
            <person name="Spatafora J.W."/>
            <person name="Tedersoo L."/>
            <person name="Vaario L.M."/>
            <person name="Yamada A."/>
            <person name="Yan M."/>
            <person name="Wang P."/>
            <person name="Xu J."/>
            <person name="Bruns T."/>
            <person name="Baldrian P."/>
            <person name="Vilgalys R."/>
            <person name="Dunand C."/>
            <person name="Henrissat B."/>
            <person name="Grigoriev I.V."/>
            <person name="Hibbett D."/>
            <person name="Nagy L.G."/>
            <person name="Martin F.M."/>
        </authorList>
    </citation>
    <scope>NUCLEOTIDE SEQUENCE</scope>
    <source>
        <strain evidence="2">BED1</strain>
    </source>
</reference>
<evidence type="ECO:0000313" key="3">
    <source>
        <dbReference type="Proteomes" id="UP001194468"/>
    </source>
</evidence>
<proteinExistence type="predicted"/>
<dbReference type="AlphaFoldDB" id="A0AAD4GDV4"/>
<feature type="region of interest" description="Disordered" evidence="1">
    <location>
        <begin position="1"/>
        <end position="35"/>
    </location>
</feature>
<accession>A0AAD4GDV4</accession>